<proteinExistence type="predicted"/>
<accession>A0ABR0QQJ2</accession>
<name>A0ABR0QQJ2_GOSAR</name>
<comment type="caution">
    <text evidence="1">The sequence shown here is derived from an EMBL/GenBank/DDBJ whole genome shotgun (WGS) entry which is preliminary data.</text>
</comment>
<evidence type="ECO:0000313" key="1">
    <source>
        <dbReference type="EMBL" id="KAK5841572.1"/>
    </source>
</evidence>
<reference evidence="1 2" key="1">
    <citation type="submission" date="2023-03" db="EMBL/GenBank/DDBJ databases">
        <title>WGS of Gossypium arboreum.</title>
        <authorList>
            <person name="Yu D."/>
        </authorList>
    </citation>
    <scope>NUCLEOTIDE SEQUENCE [LARGE SCALE GENOMIC DNA]</scope>
    <source>
        <tissue evidence="1">Leaf</tissue>
    </source>
</reference>
<evidence type="ECO:0000313" key="2">
    <source>
        <dbReference type="Proteomes" id="UP001358586"/>
    </source>
</evidence>
<sequence length="81" mass="9138">MFLKTQQKIVKFEGIPSASPSSHQRKLSIIRGSVLLHSNNGIQNDSVWLLVKGGERRGALCRFGARRQTRVRPRDKVPWAA</sequence>
<dbReference type="Proteomes" id="UP001358586">
    <property type="component" value="Chromosome 2"/>
</dbReference>
<organism evidence="1 2">
    <name type="scientific">Gossypium arboreum</name>
    <name type="common">Tree cotton</name>
    <name type="synonym">Gossypium nanking</name>
    <dbReference type="NCBI Taxonomy" id="29729"/>
    <lineage>
        <taxon>Eukaryota</taxon>
        <taxon>Viridiplantae</taxon>
        <taxon>Streptophyta</taxon>
        <taxon>Embryophyta</taxon>
        <taxon>Tracheophyta</taxon>
        <taxon>Spermatophyta</taxon>
        <taxon>Magnoliopsida</taxon>
        <taxon>eudicotyledons</taxon>
        <taxon>Gunneridae</taxon>
        <taxon>Pentapetalae</taxon>
        <taxon>rosids</taxon>
        <taxon>malvids</taxon>
        <taxon>Malvales</taxon>
        <taxon>Malvaceae</taxon>
        <taxon>Malvoideae</taxon>
        <taxon>Gossypium</taxon>
    </lineage>
</organism>
<keyword evidence="2" id="KW-1185">Reference proteome</keyword>
<protein>
    <submittedName>
        <fullName evidence="1">Uncharacterized protein</fullName>
    </submittedName>
</protein>
<gene>
    <name evidence="1" type="ORF">PVK06_003893</name>
</gene>
<dbReference type="EMBL" id="JARKNE010000002">
    <property type="protein sequence ID" value="KAK5841572.1"/>
    <property type="molecule type" value="Genomic_DNA"/>
</dbReference>